<dbReference type="PROSITE" id="PS50894">
    <property type="entry name" value="HPT"/>
    <property type="match status" value="1"/>
</dbReference>
<dbReference type="CDD" id="cd00082">
    <property type="entry name" value="HisKA"/>
    <property type="match status" value="1"/>
</dbReference>
<comment type="catalytic activity">
    <reaction evidence="1">
        <text>ATP + protein L-histidine = ADP + protein N-phospho-L-histidine.</text>
        <dbReference type="EC" id="2.7.13.3"/>
    </reaction>
</comment>
<feature type="domain" description="Histidine kinase" evidence="15">
    <location>
        <begin position="206"/>
        <end position="431"/>
    </location>
</feature>
<evidence type="ECO:0000256" key="13">
    <source>
        <dbReference type="PROSITE-ProRule" id="PRU00169"/>
    </source>
</evidence>
<dbReference type="SUPFAM" id="SSF47384">
    <property type="entry name" value="Homodimeric domain of signal transducing histidine kinase"/>
    <property type="match status" value="1"/>
</dbReference>
<dbReference type="InterPro" id="IPR005467">
    <property type="entry name" value="His_kinase_dom"/>
</dbReference>
<dbReference type="InterPro" id="IPR003661">
    <property type="entry name" value="HisK_dim/P_dom"/>
</dbReference>
<dbReference type="PROSITE" id="PS50110">
    <property type="entry name" value="RESPONSE_REGULATORY"/>
    <property type="match status" value="1"/>
</dbReference>
<evidence type="ECO:0000256" key="7">
    <source>
        <dbReference type="ARBA" id="ARBA00022741"/>
    </source>
</evidence>
<dbReference type="Proteomes" id="UP000322110">
    <property type="component" value="Unassembled WGS sequence"/>
</dbReference>
<feature type="transmembrane region" description="Helical" evidence="14">
    <location>
        <begin position="114"/>
        <end position="130"/>
    </location>
</feature>
<evidence type="ECO:0000256" key="11">
    <source>
        <dbReference type="ARBA" id="ARBA00023136"/>
    </source>
</evidence>
<feature type="domain" description="HPt" evidence="17">
    <location>
        <begin position="756"/>
        <end position="853"/>
    </location>
</feature>
<dbReference type="GO" id="GO:0000155">
    <property type="term" value="F:phosphorelay sensor kinase activity"/>
    <property type="evidence" value="ECO:0007669"/>
    <property type="project" value="InterPro"/>
</dbReference>
<evidence type="ECO:0000256" key="4">
    <source>
        <dbReference type="ARBA" id="ARBA00022475"/>
    </source>
</evidence>
<evidence type="ECO:0000256" key="6">
    <source>
        <dbReference type="ARBA" id="ARBA00022692"/>
    </source>
</evidence>
<feature type="modified residue" description="Phosphohistidine" evidence="12">
    <location>
        <position position="795"/>
    </location>
</feature>
<evidence type="ECO:0000256" key="3">
    <source>
        <dbReference type="ARBA" id="ARBA00012438"/>
    </source>
</evidence>
<dbReference type="Gene3D" id="3.40.50.2300">
    <property type="match status" value="1"/>
</dbReference>
<dbReference type="Pfam" id="PF01627">
    <property type="entry name" value="Hpt"/>
    <property type="match status" value="1"/>
</dbReference>
<evidence type="ECO:0000256" key="12">
    <source>
        <dbReference type="PROSITE-ProRule" id="PRU00110"/>
    </source>
</evidence>
<keyword evidence="7" id="KW-0547">Nucleotide-binding</keyword>
<evidence type="ECO:0000259" key="17">
    <source>
        <dbReference type="PROSITE" id="PS50894"/>
    </source>
</evidence>
<dbReference type="Pfam" id="PF02518">
    <property type="entry name" value="HATPase_c"/>
    <property type="match status" value="1"/>
</dbReference>
<comment type="caution">
    <text evidence="18">The sequence shown here is derived from an EMBL/GenBank/DDBJ whole genome shotgun (WGS) entry which is preliminary data.</text>
</comment>
<keyword evidence="6 14" id="KW-0812">Transmembrane</keyword>
<dbReference type="PRINTS" id="PR00344">
    <property type="entry name" value="BCTRLSENSOR"/>
</dbReference>
<dbReference type="SUPFAM" id="SSF55874">
    <property type="entry name" value="ATPase domain of HSP90 chaperone/DNA topoisomerase II/histidine kinase"/>
    <property type="match status" value="1"/>
</dbReference>
<dbReference type="FunFam" id="3.30.565.10:FF:000010">
    <property type="entry name" value="Sensor histidine kinase RcsC"/>
    <property type="match status" value="1"/>
</dbReference>
<dbReference type="Gene3D" id="1.20.120.160">
    <property type="entry name" value="HPT domain"/>
    <property type="match status" value="1"/>
</dbReference>
<dbReference type="PANTHER" id="PTHR45339:SF1">
    <property type="entry name" value="HYBRID SIGNAL TRANSDUCTION HISTIDINE KINASE J"/>
    <property type="match status" value="1"/>
</dbReference>
<dbReference type="EC" id="2.7.13.3" evidence="3"/>
<dbReference type="SMART" id="SM00448">
    <property type="entry name" value="REC"/>
    <property type="match status" value="1"/>
</dbReference>
<dbReference type="SUPFAM" id="SSF52172">
    <property type="entry name" value="CheY-like"/>
    <property type="match status" value="1"/>
</dbReference>
<dbReference type="Pfam" id="PF00512">
    <property type="entry name" value="HisKA"/>
    <property type="match status" value="1"/>
</dbReference>
<evidence type="ECO:0000256" key="1">
    <source>
        <dbReference type="ARBA" id="ARBA00000085"/>
    </source>
</evidence>
<dbReference type="Gene3D" id="3.30.565.10">
    <property type="entry name" value="Histidine kinase-like ATPase, C-terminal domain"/>
    <property type="match status" value="1"/>
</dbReference>
<keyword evidence="19" id="KW-1185">Reference proteome</keyword>
<evidence type="ECO:0000256" key="5">
    <source>
        <dbReference type="ARBA" id="ARBA00022553"/>
    </source>
</evidence>
<dbReference type="InterPro" id="IPR008207">
    <property type="entry name" value="Sig_transdc_His_kin_Hpt_dom"/>
</dbReference>
<evidence type="ECO:0000256" key="10">
    <source>
        <dbReference type="ARBA" id="ARBA00023012"/>
    </source>
</evidence>
<keyword evidence="9 14" id="KW-1133">Transmembrane helix</keyword>
<dbReference type="InterPro" id="IPR036641">
    <property type="entry name" value="HPT_dom_sf"/>
</dbReference>
<dbReference type="CDD" id="cd17546">
    <property type="entry name" value="REC_hyHK_CKI1_RcsC-like"/>
    <property type="match status" value="1"/>
</dbReference>
<dbReference type="RefSeq" id="WP_149810843.1">
    <property type="nucleotide sequence ID" value="NZ_VUKA01000001.1"/>
</dbReference>
<accession>A0A5B2TL08</accession>
<sequence>MSRAGDGEPGRATPPKRGLGRIAARLRGRPDSEHEMSFNRLAFAGIIALVMLLSSSPGTNTALLVLLVLYIPLACAILVHIILRPDANPRRRIAALLLDCGFLSWELYLGGEPASMFFAIYLWVIFGNGFRFGLKALYAAMVCAMLGFAAVVVTTPFWWDQIHLSGGLLASLLVLPAYSGRLIRRLSQAHQEAEAASQAKSLFLAAVSHELRTPLNAIIGMGGLLRETRLDADQLEMARTVDSAARTLLSLIEDILNLSRIEAGRMPVNHAPFDLADLLAELRSLLTAECNAKGLRFSLHVTPRTPAWLMGDRRHLLEVLMNLAGNAVKFTAEGGITVAIDVGPDTGGVGRGGLLLSAEVSDTGIGIAPEAQGRIFEDFTQADASIINRFGGTGLGLAICRRIVRLLGGEIGVVSAPGTGSTFHFAFPIAVAPAEAQPATSLDLLPLVVLEPDVAQRQMLLQRLARMDIGPIRAAADPAAALRLFNAPQDTAAPPPLLVLGPGGEVPEGIDPARSLRVAADAPPGLPPEPRRRDCLALLPANPPAPLLRDALRFGLLLATARSQAVLPPARAEMAEDAPAAVPHRPLHVLVADDSPVNRRVLNRILQHGGHTAVLVEDGEAALDVLETSADSFDLVLMDVNMPRMDGLEATKMFRVMALGQEHLPILALTADATEQTSERCHAAGMDGHLTKPVRPEELLHLVATHARPPRGAGAEPGRPTAAGATVAEMAAHPRFRPANAVLDPETMGTLRQLGGNGFLRELGEDFLQDAGALVDAIGEAAAAGDVARFQAEVHALRSSAANLGAVAVTRLCGEWRALERETMMREWHALSAAGHDALDRTRRALLEEAPPG</sequence>
<evidence type="ECO:0000313" key="19">
    <source>
        <dbReference type="Proteomes" id="UP000322110"/>
    </source>
</evidence>
<dbReference type="Gene3D" id="1.10.287.130">
    <property type="match status" value="1"/>
</dbReference>
<dbReference type="PROSITE" id="PS50109">
    <property type="entry name" value="HIS_KIN"/>
    <property type="match status" value="1"/>
</dbReference>
<dbReference type="InterPro" id="IPR036097">
    <property type="entry name" value="HisK_dim/P_sf"/>
</dbReference>
<evidence type="ECO:0000259" key="15">
    <source>
        <dbReference type="PROSITE" id="PS50109"/>
    </source>
</evidence>
<evidence type="ECO:0000256" key="14">
    <source>
        <dbReference type="SAM" id="Phobius"/>
    </source>
</evidence>
<protein>
    <recommendedName>
        <fullName evidence="3">histidine kinase</fullName>
        <ecNumber evidence="3">2.7.13.3</ecNumber>
    </recommendedName>
</protein>
<dbReference type="SUPFAM" id="SSF47226">
    <property type="entry name" value="Histidine-containing phosphotransfer domain, HPT domain"/>
    <property type="match status" value="1"/>
</dbReference>
<dbReference type="CDD" id="cd16922">
    <property type="entry name" value="HATPase_EvgS-ArcB-TorS-like"/>
    <property type="match status" value="1"/>
</dbReference>
<gene>
    <name evidence="18" type="ORF">F0Q34_04205</name>
</gene>
<feature type="modified residue" description="4-aspartylphosphate" evidence="13">
    <location>
        <position position="639"/>
    </location>
</feature>
<organism evidence="18 19">
    <name type="scientific">Teichococcus oryzae</name>
    <dbReference type="NCBI Taxonomy" id="1608942"/>
    <lineage>
        <taxon>Bacteria</taxon>
        <taxon>Pseudomonadati</taxon>
        <taxon>Pseudomonadota</taxon>
        <taxon>Alphaproteobacteria</taxon>
        <taxon>Acetobacterales</taxon>
        <taxon>Roseomonadaceae</taxon>
        <taxon>Roseomonas</taxon>
    </lineage>
</organism>
<proteinExistence type="predicted"/>
<dbReference type="GO" id="GO:0005886">
    <property type="term" value="C:plasma membrane"/>
    <property type="evidence" value="ECO:0007669"/>
    <property type="project" value="UniProtKB-SubCell"/>
</dbReference>
<keyword evidence="10" id="KW-0902">Two-component regulatory system</keyword>
<dbReference type="InterPro" id="IPR003594">
    <property type="entry name" value="HATPase_dom"/>
</dbReference>
<dbReference type="AlphaFoldDB" id="A0A5B2TL08"/>
<evidence type="ECO:0000313" key="18">
    <source>
        <dbReference type="EMBL" id="KAA2214889.1"/>
    </source>
</evidence>
<reference evidence="18 19" key="1">
    <citation type="journal article" date="2015" name="Int. J. Syst. Evol. Microbiol.">
        <title>Roseomonas oryzae sp. nov., isolated from paddy rhizosphere soil.</title>
        <authorList>
            <person name="Ramaprasad E.V."/>
            <person name="Sasikala Ch."/>
            <person name="Ramana Ch.V."/>
        </authorList>
    </citation>
    <scope>NUCLEOTIDE SEQUENCE [LARGE SCALE GENOMIC DNA]</scope>
    <source>
        <strain evidence="18 19">KCTC 42542</strain>
    </source>
</reference>
<dbReference type="OrthoDB" id="9801651at2"/>
<dbReference type="SMART" id="SM00387">
    <property type="entry name" value="HATPase_c"/>
    <property type="match status" value="1"/>
</dbReference>
<feature type="transmembrane region" description="Helical" evidence="14">
    <location>
        <begin position="137"/>
        <end position="159"/>
    </location>
</feature>
<comment type="subcellular location">
    <subcellularLocation>
        <location evidence="2">Cell membrane</location>
        <topology evidence="2">Multi-pass membrane protein</topology>
    </subcellularLocation>
</comment>
<evidence type="ECO:0000256" key="8">
    <source>
        <dbReference type="ARBA" id="ARBA00022840"/>
    </source>
</evidence>
<dbReference type="Pfam" id="PF00072">
    <property type="entry name" value="Response_reg"/>
    <property type="match status" value="1"/>
</dbReference>
<evidence type="ECO:0000256" key="2">
    <source>
        <dbReference type="ARBA" id="ARBA00004651"/>
    </source>
</evidence>
<keyword evidence="8" id="KW-0067">ATP-binding</keyword>
<evidence type="ECO:0000256" key="9">
    <source>
        <dbReference type="ARBA" id="ARBA00022989"/>
    </source>
</evidence>
<dbReference type="InterPro" id="IPR036890">
    <property type="entry name" value="HATPase_C_sf"/>
</dbReference>
<keyword evidence="5 13" id="KW-0597">Phosphoprotein</keyword>
<dbReference type="InterPro" id="IPR011006">
    <property type="entry name" value="CheY-like_superfamily"/>
</dbReference>
<feature type="transmembrane region" description="Helical" evidence="14">
    <location>
        <begin position="37"/>
        <end position="56"/>
    </location>
</feature>
<name>A0A5B2TL08_9PROT</name>
<dbReference type="InterPro" id="IPR004358">
    <property type="entry name" value="Sig_transdc_His_kin-like_C"/>
</dbReference>
<dbReference type="PANTHER" id="PTHR45339">
    <property type="entry name" value="HYBRID SIGNAL TRANSDUCTION HISTIDINE KINASE J"/>
    <property type="match status" value="1"/>
</dbReference>
<evidence type="ECO:0000259" key="16">
    <source>
        <dbReference type="PROSITE" id="PS50110"/>
    </source>
</evidence>
<dbReference type="GO" id="GO:0005524">
    <property type="term" value="F:ATP binding"/>
    <property type="evidence" value="ECO:0007669"/>
    <property type="project" value="UniProtKB-KW"/>
</dbReference>
<feature type="transmembrane region" description="Helical" evidence="14">
    <location>
        <begin position="62"/>
        <end position="83"/>
    </location>
</feature>
<keyword evidence="4" id="KW-1003">Cell membrane</keyword>
<feature type="domain" description="Response regulatory" evidence="16">
    <location>
        <begin position="588"/>
        <end position="707"/>
    </location>
</feature>
<dbReference type="EMBL" id="VUKA01000001">
    <property type="protein sequence ID" value="KAA2214889.1"/>
    <property type="molecule type" value="Genomic_DNA"/>
</dbReference>
<dbReference type="InterPro" id="IPR001789">
    <property type="entry name" value="Sig_transdc_resp-reg_receiver"/>
</dbReference>
<keyword evidence="11 14" id="KW-0472">Membrane</keyword>
<dbReference type="SMART" id="SM00388">
    <property type="entry name" value="HisKA"/>
    <property type="match status" value="1"/>
</dbReference>